<dbReference type="InterPro" id="IPR001055">
    <property type="entry name" value="Adrenodoxin-like"/>
</dbReference>
<dbReference type="CDD" id="cd00207">
    <property type="entry name" value="fer2"/>
    <property type="match status" value="1"/>
</dbReference>
<comment type="caution">
    <text evidence="6">The sequence shown here is derived from an EMBL/GenBank/DDBJ whole genome shotgun (WGS) entry which is preliminary data.</text>
</comment>
<keyword evidence="1" id="KW-0001">2Fe-2S</keyword>
<dbReference type="Proteomes" id="UP000696485">
    <property type="component" value="Unassembled WGS sequence"/>
</dbReference>
<organism evidence="6 7">
    <name type="scientific">Podila minutissima</name>
    <dbReference type="NCBI Taxonomy" id="64525"/>
    <lineage>
        <taxon>Eukaryota</taxon>
        <taxon>Fungi</taxon>
        <taxon>Fungi incertae sedis</taxon>
        <taxon>Mucoromycota</taxon>
        <taxon>Mortierellomycotina</taxon>
        <taxon>Mortierellomycetes</taxon>
        <taxon>Mortierellales</taxon>
        <taxon>Mortierellaceae</taxon>
        <taxon>Podila</taxon>
    </lineage>
</organism>
<dbReference type="AlphaFoldDB" id="A0A9P5SRF8"/>
<gene>
    <name evidence="6" type="ORF">BG006_001602</name>
</gene>
<evidence type="ECO:0000256" key="1">
    <source>
        <dbReference type="ARBA" id="ARBA00022714"/>
    </source>
</evidence>
<dbReference type="Gene3D" id="3.40.30.10">
    <property type="entry name" value="Glutaredoxin"/>
    <property type="match status" value="1"/>
</dbReference>
<dbReference type="Pfam" id="PF06999">
    <property type="entry name" value="Suc_Fer-like"/>
    <property type="match status" value="1"/>
</dbReference>
<feature type="domain" description="2Fe-2S ferredoxin-type" evidence="5">
    <location>
        <begin position="381"/>
        <end position="491"/>
    </location>
</feature>
<dbReference type="GO" id="GO:0046872">
    <property type="term" value="F:metal ion binding"/>
    <property type="evidence" value="ECO:0007669"/>
    <property type="project" value="UniProtKB-KW"/>
</dbReference>
<dbReference type="CDD" id="cd03062">
    <property type="entry name" value="TRX_Fd_Sucrase"/>
    <property type="match status" value="1"/>
</dbReference>
<dbReference type="InterPro" id="IPR009737">
    <property type="entry name" value="Aim32/Apd1-like"/>
</dbReference>
<dbReference type="EMBL" id="JAAAUY010000132">
    <property type="protein sequence ID" value="KAF9334733.1"/>
    <property type="molecule type" value="Genomic_DNA"/>
</dbReference>
<keyword evidence="2" id="KW-0479">Metal-binding</keyword>
<dbReference type="Gene3D" id="3.10.20.30">
    <property type="match status" value="1"/>
</dbReference>
<dbReference type="GO" id="GO:0140647">
    <property type="term" value="P:P450-containing electron transport chain"/>
    <property type="evidence" value="ECO:0007669"/>
    <property type="project" value="InterPro"/>
</dbReference>
<protein>
    <recommendedName>
        <fullName evidence="5">2Fe-2S ferredoxin-type domain-containing protein</fullName>
    </recommendedName>
</protein>
<dbReference type="InterPro" id="IPR001041">
    <property type="entry name" value="2Fe-2S_ferredoxin-type"/>
</dbReference>
<reference evidence="6" key="1">
    <citation type="journal article" date="2020" name="Fungal Divers.">
        <title>Resolving the Mortierellaceae phylogeny through synthesis of multi-gene phylogenetics and phylogenomics.</title>
        <authorList>
            <person name="Vandepol N."/>
            <person name="Liber J."/>
            <person name="Desiro A."/>
            <person name="Na H."/>
            <person name="Kennedy M."/>
            <person name="Barry K."/>
            <person name="Grigoriev I.V."/>
            <person name="Miller A.N."/>
            <person name="O'Donnell K."/>
            <person name="Stajich J.E."/>
            <person name="Bonito G."/>
        </authorList>
    </citation>
    <scope>NUCLEOTIDE SEQUENCE</scope>
    <source>
        <strain evidence="6">NVP1</strain>
    </source>
</reference>
<dbReference type="InterPro" id="IPR036010">
    <property type="entry name" value="2Fe-2S_ferredoxin-like_sf"/>
</dbReference>
<accession>A0A9P5SRF8</accession>
<dbReference type="PANTHER" id="PTHR31902">
    <property type="entry name" value="ACTIN PATCHES DISTAL PROTEIN 1"/>
    <property type="match status" value="1"/>
</dbReference>
<dbReference type="PROSITE" id="PS51085">
    <property type="entry name" value="2FE2S_FER_2"/>
    <property type="match status" value="1"/>
</dbReference>
<evidence type="ECO:0000313" key="6">
    <source>
        <dbReference type="EMBL" id="KAF9334733.1"/>
    </source>
</evidence>
<evidence type="ECO:0000256" key="3">
    <source>
        <dbReference type="ARBA" id="ARBA00023004"/>
    </source>
</evidence>
<keyword evidence="4" id="KW-0411">Iron-sulfur</keyword>
<evidence type="ECO:0000313" key="7">
    <source>
        <dbReference type="Proteomes" id="UP000696485"/>
    </source>
</evidence>
<evidence type="ECO:0000256" key="4">
    <source>
        <dbReference type="ARBA" id="ARBA00023014"/>
    </source>
</evidence>
<dbReference type="SUPFAM" id="SSF52833">
    <property type="entry name" value="Thioredoxin-like"/>
    <property type="match status" value="1"/>
</dbReference>
<dbReference type="SUPFAM" id="SSF54292">
    <property type="entry name" value="2Fe-2S ferredoxin-like"/>
    <property type="match status" value="1"/>
</dbReference>
<dbReference type="GO" id="GO:0051537">
    <property type="term" value="F:2 iron, 2 sulfur cluster binding"/>
    <property type="evidence" value="ECO:0007669"/>
    <property type="project" value="UniProtKB-KW"/>
</dbReference>
<keyword evidence="7" id="KW-1185">Reference proteome</keyword>
<keyword evidence="3" id="KW-0408">Iron</keyword>
<dbReference type="InterPro" id="IPR012675">
    <property type="entry name" value="Beta-grasp_dom_sf"/>
</dbReference>
<evidence type="ECO:0000259" key="5">
    <source>
        <dbReference type="PROSITE" id="PS51085"/>
    </source>
</evidence>
<proteinExistence type="predicted"/>
<name>A0A9P5SRF8_9FUNG</name>
<evidence type="ECO:0000256" key="2">
    <source>
        <dbReference type="ARBA" id="ARBA00022723"/>
    </source>
</evidence>
<dbReference type="InterPro" id="IPR036249">
    <property type="entry name" value="Thioredoxin-like_sf"/>
</dbReference>
<dbReference type="PRINTS" id="PR00355">
    <property type="entry name" value="ADRENODOXIN"/>
</dbReference>
<sequence length="491" mass="54219">MAPLIQAPFMTSSITSPSSLFTLSTSVSFYRRHNSTTATTPPPAEKQEQIQGSAPTYKRHLLICTGVPAPDWTKKPELSDPYHNLLMTAVRGQEVKVNWTDEPSSSPSLSDLPPTKGPRHDLILFPDNIKFSNVRYEAFRDLARYLEKHPIGTLRPSLETQAGSSQDGTITTELVPGSGEPIALTLLREPSAVLVCVHGSRDCRCGDHGGELYTILRDMVAMTGLSQSIKVYGISHIGGHKFAPNTIMYPSGDWHGKLSVLDSVDAQQLLFDALANGGMAAGVREKNVVRPVMVEKWRGRMGWSQQEVVALYKQILSQEKKQAEEVVAEEPQSLFSAPGEELYEDDGLKEQVNAVSLESAKESPKPVEAISSEKSAAETPQKVKVVFETFQKVRTEIEAKVGERILDIVKDKDPARHNVFQALECTCGGELECATCHVYIEEPYHARLSPVTDAEEDMLEYAVGRKVSSRLGCQIRMKPELEGMVIKLPQY</sequence>